<dbReference type="AlphaFoldDB" id="A0A6I9XQB1"/>
<dbReference type="PROSITE" id="PS50835">
    <property type="entry name" value="IG_LIKE"/>
    <property type="match status" value="2"/>
</dbReference>
<dbReference type="InterPro" id="IPR036179">
    <property type="entry name" value="Ig-like_dom_sf"/>
</dbReference>
<evidence type="ECO:0000259" key="1">
    <source>
        <dbReference type="PROSITE" id="PS50835"/>
    </source>
</evidence>
<feature type="domain" description="Ig-like" evidence="1">
    <location>
        <begin position="98"/>
        <end position="193"/>
    </location>
</feature>
<accession>A0A6I9XQB1</accession>
<dbReference type="InterPro" id="IPR007110">
    <property type="entry name" value="Ig-like_dom"/>
</dbReference>
<name>A0A6I9XQB1_9HYME</name>
<dbReference type="GeneID" id="105434317"/>
<evidence type="ECO:0000313" key="2">
    <source>
        <dbReference type="Proteomes" id="UP000504615"/>
    </source>
</evidence>
<dbReference type="PANTHER" id="PTHR21261">
    <property type="entry name" value="BEAT PROTEIN"/>
    <property type="match status" value="1"/>
</dbReference>
<gene>
    <name evidence="3" type="primary">LOC105434317</name>
</gene>
<evidence type="ECO:0000313" key="3">
    <source>
        <dbReference type="RefSeq" id="XP_011648307.1"/>
    </source>
</evidence>
<dbReference type="FunFam" id="2.60.40.10:FF:000437">
    <property type="entry name" value="Beat-IIIc, isoform A"/>
    <property type="match status" value="1"/>
</dbReference>
<protein>
    <submittedName>
        <fullName evidence="3">Uncharacterized protein LOC105434317</fullName>
    </submittedName>
</protein>
<dbReference type="KEGG" id="pbar:105434317"/>
<keyword evidence="2" id="KW-1185">Reference proteome</keyword>
<dbReference type="InterPro" id="IPR013783">
    <property type="entry name" value="Ig-like_fold"/>
</dbReference>
<dbReference type="SUPFAM" id="SSF48726">
    <property type="entry name" value="Immunoglobulin"/>
    <property type="match status" value="2"/>
</dbReference>
<dbReference type="OrthoDB" id="10015491at2759"/>
<sequence length="342" mass="37349">MAVMGTALILRSDGGSDDRRSRRCNPRVNRVRIGGRRTSKGSSGIEHESVTAKRSGSGKFLLVGAVLAIQFVGAAAITSKAGNDIKVEFNVPKEAEVGSSIELKCEWQILSQSGLYSVKWYKDDHEFFRYVPDSSHRIQIFDRPGVHVKIASNNEQKRVILKDLALETAGQYKCEVSTEAPSFATTYQTANLTVISLPEKGPEITGLSLHYAVGENVTANCTAWPSVPKANLRWTINGEPVSPENIVQHAPLKDISTRGTPNTLGLRLEVEPRHFTSNGQAKIKCIAEVGSHVFQDERKVMKAYVNNQRLSAGDMHAAARSIRAGLLAPLLSAILTFILLTT</sequence>
<dbReference type="RefSeq" id="XP_011648307.1">
    <property type="nucleotide sequence ID" value="XM_011650005.2"/>
</dbReference>
<dbReference type="Proteomes" id="UP000504615">
    <property type="component" value="Unplaced"/>
</dbReference>
<proteinExistence type="predicted"/>
<dbReference type="InterPro" id="IPR003599">
    <property type="entry name" value="Ig_sub"/>
</dbReference>
<dbReference type="Gene3D" id="2.60.40.10">
    <property type="entry name" value="Immunoglobulins"/>
    <property type="match status" value="2"/>
</dbReference>
<feature type="domain" description="Ig-like" evidence="1">
    <location>
        <begin position="202"/>
        <end position="301"/>
    </location>
</feature>
<dbReference type="SMART" id="SM00409">
    <property type="entry name" value="IG"/>
    <property type="match status" value="2"/>
</dbReference>
<reference evidence="3" key="1">
    <citation type="submission" date="2025-08" db="UniProtKB">
        <authorList>
            <consortium name="RefSeq"/>
        </authorList>
    </citation>
    <scope>IDENTIFICATION</scope>
</reference>
<organism evidence="2 3">
    <name type="scientific">Pogonomyrmex barbatus</name>
    <name type="common">red harvester ant</name>
    <dbReference type="NCBI Taxonomy" id="144034"/>
    <lineage>
        <taxon>Eukaryota</taxon>
        <taxon>Metazoa</taxon>
        <taxon>Ecdysozoa</taxon>
        <taxon>Arthropoda</taxon>
        <taxon>Hexapoda</taxon>
        <taxon>Insecta</taxon>
        <taxon>Pterygota</taxon>
        <taxon>Neoptera</taxon>
        <taxon>Endopterygota</taxon>
        <taxon>Hymenoptera</taxon>
        <taxon>Apocrita</taxon>
        <taxon>Aculeata</taxon>
        <taxon>Formicoidea</taxon>
        <taxon>Formicidae</taxon>
        <taxon>Myrmicinae</taxon>
        <taxon>Pogonomyrmex</taxon>
    </lineage>
</organism>
<dbReference type="PANTHER" id="PTHR21261:SF15">
    <property type="entry name" value="BEATEN PATH IIIA, ISOFORM D-RELATED"/>
    <property type="match status" value="1"/>
</dbReference>